<feature type="repeat" description="ANK" evidence="3">
    <location>
        <begin position="236"/>
        <end position="268"/>
    </location>
</feature>
<protein>
    <submittedName>
        <fullName evidence="5">Uncharacterized protein</fullName>
    </submittedName>
</protein>
<dbReference type="PROSITE" id="PS50088">
    <property type="entry name" value="ANK_REPEAT"/>
    <property type="match status" value="10"/>
</dbReference>
<feature type="repeat" description="ANK" evidence="3">
    <location>
        <begin position="36"/>
        <end position="68"/>
    </location>
</feature>
<feature type="repeat" description="ANK" evidence="3">
    <location>
        <begin position="302"/>
        <end position="334"/>
    </location>
</feature>
<evidence type="ECO:0000256" key="2">
    <source>
        <dbReference type="ARBA" id="ARBA00023043"/>
    </source>
</evidence>
<feature type="repeat" description="ANK" evidence="3">
    <location>
        <begin position="102"/>
        <end position="134"/>
    </location>
</feature>
<keyword evidence="2 3" id="KW-0040">ANK repeat</keyword>
<proteinExistence type="predicted"/>
<feature type="repeat" description="ANK" evidence="3">
    <location>
        <begin position="269"/>
        <end position="301"/>
    </location>
</feature>
<keyword evidence="6" id="KW-1185">Reference proteome</keyword>
<accession>A0AAE0GK25</accession>
<dbReference type="SMART" id="SM00248">
    <property type="entry name" value="ANK"/>
    <property type="match status" value="11"/>
</dbReference>
<comment type="caution">
    <text evidence="5">The sequence shown here is derived from an EMBL/GenBank/DDBJ whole genome shotgun (WGS) entry which is preliminary data.</text>
</comment>
<feature type="repeat" description="ANK" evidence="3">
    <location>
        <begin position="201"/>
        <end position="233"/>
    </location>
</feature>
<feature type="repeat" description="ANK" evidence="3">
    <location>
        <begin position="1"/>
        <end position="21"/>
    </location>
</feature>
<feature type="repeat" description="ANK" evidence="3">
    <location>
        <begin position="168"/>
        <end position="200"/>
    </location>
</feature>
<feature type="repeat" description="ANK" evidence="3">
    <location>
        <begin position="69"/>
        <end position="101"/>
    </location>
</feature>
<feature type="region of interest" description="Disordered" evidence="4">
    <location>
        <begin position="481"/>
        <end position="500"/>
    </location>
</feature>
<organism evidence="5 6">
    <name type="scientific">Cymbomonas tetramitiformis</name>
    <dbReference type="NCBI Taxonomy" id="36881"/>
    <lineage>
        <taxon>Eukaryota</taxon>
        <taxon>Viridiplantae</taxon>
        <taxon>Chlorophyta</taxon>
        <taxon>Pyramimonadophyceae</taxon>
        <taxon>Pyramimonadales</taxon>
        <taxon>Pyramimonadaceae</taxon>
        <taxon>Cymbomonas</taxon>
    </lineage>
</organism>
<dbReference type="Pfam" id="PF00023">
    <property type="entry name" value="Ank"/>
    <property type="match status" value="1"/>
</dbReference>
<dbReference type="AlphaFoldDB" id="A0AAE0GK25"/>
<name>A0AAE0GK25_9CHLO</name>
<sequence>DGRTPMHIAISRNHHEVVGMLAGREGAANMNMHDPDLPTPLHMAVHENYAVCTEILIKAGATVDPTMRGPFTPLSLAAKNGHLAQAQMLIQAGADVNRRGEKSRCPLIEAASHGHAELAQALIDAGAECNSPPRSMSPLQFAAREGHVGVVHVLIKAGADLNFKPTSGTLTPLMLASKAGYETIVAALIQAGAEAEIRGYDSNTALHFAAFEGHSGATKALLHGGADINAPGRNQLHDTPLHMACCTGFVDVVGVLLQHGAEVDLQNGLGKTPLHTATIWGHAKIVAMLAAAGADVNLEGPRKVTALHMAGSQGRAGVAEVLLQAGADVAARNMDHDTPLCLAQKAGNGETAQVLIKAGAAVLTPSHGASQGPQPSVSVDMWEDEQYAGAKGRLQTTGSRWRGALFTSHGVNASRATGTSAGTVETTFQACAPLSSDSTREVLQLDCVGAVEARWAHNRWTAYEIDAAYSARQGGFQQGLTTFSWDEDRRRPEEALPPSR</sequence>
<dbReference type="PANTHER" id="PTHR24173:SF74">
    <property type="entry name" value="ANKYRIN REPEAT DOMAIN-CONTAINING PROTEIN 16"/>
    <property type="match status" value="1"/>
</dbReference>
<dbReference type="InterPro" id="IPR002110">
    <property type="entry name" value="Ankyrin_rpt"/>
</dbReference>
<dbReference type="Gene3D" id="1.25.40.20">
    <property type="entry name" value="Ankyrin repeat-containing domain"/>
    <property type="match status" value="5"/>
</dbReference>
<dbReference type="PRINTS" id="PR01415">
    <property type="entry name" value="ANKYRIN"/>
</dbReference>
<evidence type="ECO:0000256" key="4">
    <source>
        <dbReference type="SAM" id="MobiDB-lite"/>
    </source>
</evidence>
<evidence type="ECO:0000313" key="5">
    <source>
        <dbReference type="EMBL" id="KAK3279704.1"/>
    </source>
</evidence>
<feature type="repeat" description="ANK" evidence="3">
    <location>
        <begin position="134"/>
        <end position="166"/>
    </location>
</feature>
<feature type="non-terminal residue" evidence="5">
    <location>
        <position position="1"/>
    </location>
</feature>
<keyword evidence="1" id="KW-0677">Repeat</keyword>
<reference evidence="5 6" key="1">
    <citation type="journal article" date="2015" name="Genome Biol. Evol.">
        <title>Comparative Genomics of a Bacterivorous Green Alga Reveals Evolutionary Causalities and Consequences of Phago-Mixotrophic Mode of Nutrition.</title>
        <authorList>
            <person name="Burns J.A."/>
            <person name="Paasch A."/>
            <person name="Narechania A."/>
            <person name="Kim E."/>
        </authorList>
    </citation>
    <scope>NUCLEOTIDE SEQUENCE [LARGE SCALE GENOMIC DNA]</scope>
    <source>
        <strain evidence="5 6">PLY_AMNH</strain>
    </source>
</reference>
<dbReference type="SUPFAM" id="SSF48403">
    <property type="entry name" value="Ankyrin repeat"/>
    <property type="match status" value="1"/>
</dbReference>
<evidence type="ECO:0000313" key="6">
    <source>
        <dbReference type="Proteomes" id="UP001190700"/>
    </source>
</evidence>
<dbReference type="Pfam" id="PF12796">
    <property type="entry name" value="Ank_2"/>
    <property type="match status" value="4"/>
</dbReference>
<gene>
    <name evidence="5" type="ORF">CYMTET_12424</name>
</gene>
<dbReference type="PROSITE" id="PS50297">
    <property type="entry name" value="ANK_REP_REGION"/>
    <property type="match status" value="8"/>
</dbReference>
<evidence type="ECO:0000256" key="3">
    <source>
        <dbReference type="PROSITE-ProRule" id="PRU00023"/>
    </source>
</evidence>
<dbReference type="Proteomes" id="UP001190700">
    <property type="component" value="Unassembled WGS sequence"/>
</dbReference>
<dbReference type="EMBL" id="LGRX02004711">
    <property type="protein sequence ID" value="KAK3279704.1"/>
    <property type="molecule type" value="Genomic_DNA"/>
</dbReference>
<dbReference type="PANTHER" id="PTHR24173">
    <property type="entry name" value="ANKYRIN REPEAT CONTAINING"/>
    <property type="match status" value="1"/>
</dbReference>
<dbReference type="InterPro" id="IPR036770">
    <property type="entry name" value="Ankyrin_rpt-contain_sf"/>
</dbReference>
<evidence type="ECO:0000256" key="1">
    <source>
        <dbReference type="ARBA" id="ARBA00022737"/>
    </source>
</evidence>